<keyword evidence="2" id="KW-0677">Repeat</keyword>
<keyword evidence="8" id="KW-1185">Reference proteome</keyword>
<protein>
    <submittedName>
        <fullName evidence="9">CBS domain-containing protein</fullName>
    </submittedName>
</protein>
<keyword evidence="3 5" id="KW-0129">CBS domain</keyword>
<dbReference type="GO" id="GO:0005737">
    <property type="term" value="C:cytoplasm"/>
    <property type="evidence" value="ECO:0007669"/>
    <property type="project" value="TreeGrafter"/>
</dbReference>
<evidence type="ECO:0000256" key="1">
    <source>
        <dbReference type="ARBA" id="ARBA00006750"/>
    </source>
</evidence>
<dbReference type="WBParaSite" id="EVEC_0001197201-mRNA-1">
    <property type="protein sequence ID" value="EVEC_0001197201-mRNA-1"/>
    <property type="gene ID" value="EVEC_0001197201"/>
</dbReference>
<dbReference type="SMART" id="SM00116">
    <property type="entry name" value="CBS"/>
    <property type="match status" value="2"/>
</dbReference>
<proteinExistence type="inferred from homology"/>
<dbReference type="Pfam" id="PF00571">
    <property type="entry name" value="CBS"/>
    <property type="match status" value="1"/>
</dbReference>
<feature type="domain" description="CBS" evidence="6">
    <location>
        <begin position="182"/>
        <end position="244"/>
    </location>
</feature>
<reference evidence="9" key="1">
    <citation type="submission" date="2017-02" db="UniProtKB">
        <authorList>
            <consortium name="WormBaseParasite"/>
        </authorList>
    </citation>
    <scope>IDENTIFICATION</scope>
</reference>
<dbReference type="OrthoDB" id="449052at2759"/>
<evidence type="ECO:0000313" key="8">
    <source>
        <dbReference type="Proteomes" id="UP000274131"/>
    </source>
</evidence>
<dbReference type="PROSITE" id="PS51371">
    <property type="entry name" value="CBS"/>
    <property type="match status" value="1"/>
</dbReference>
<evidence type="ECO:0000313" key="9">
    <source>
        <dbReference type="WBParaSite" id="EVEC_0001197201-mRNA-1"/>
    </source>
</evidence>
<evidence type="ECO:0000256" key="3">
    <source>
        <dbReference type="ARBA" id="ARBA00023122"/>
    </source>
</evidence>
<dbReference type="GO" id="GO:0031588">
    <property type="term" value="C:nucleotide-activated protein kinase complex"/>
    <property type="evidence" value="ECO:0007669"/>
    <property type="project" value="TreeGrafter"/>
</dbReference>
<dbReference type="GO" id="GO:0005634">
    <property type="term" value="C:nucleus"/>
    <property type="evidence" value="ECO:0007669"/>
    <property type="project" value="TreeGrafter"/>
</dbReference>
<evidence type="ECO:0000313" key="7">
    <source>
        <dbReference type="EMBL" id="VDD96466.1"/>
    </source>
</evidence>
<organism evidence="9">
    <name type="scientific">Enterobius vermicularis</name>
    <name type="common">Human pinworm</name>
    <dbReference type="NCBI Taxonomy" id="51028"/>
    <lineage>
        <taxon>Eukaryota</taxon>
        <taxon>Metazoa</taxon>
        <taxon>Ecdysozoa</taxon>
        <taxon>Nematoda</taxon>
        <taxon>Chromadorea</taxon>
        <taxon>Rhabditida</taxon>
        <taxon>Spirurina</taxon>
        <taxon>Oxyuridomorpha</taxon>
        <taxon>Oxyuroidea</taxon>
        <taxon>Oxyuridae</taxon>
        <taxon>Enterobius</taxon>
    </lineage>
</organism>
<dbReference type="SUPFAM" id="SSF54631">
    <property type="entry name" value="CBS-domain pair"/>
    <property type="match status" value="2"/>
</dbReference>
<name>A0A0N4VM21_ENTVE</name>
<dbReference type="PANTHER" id="PTHR13780:SF32">
    <property type="entry name" value="CBS DOMAIN-CONTAINING PROTEIN"/>
    <property type="match status" value="1"/>
</dbReference>
<dbReference type="InterPro" id="IPR050511">
    <property type="entry name" value="AMPK_gamma/SDS23_families"/>
</dbReference>
<evidence type="ECO:0000259" key="6">
    <source>
        <dbReference type="PROSITE" id="PS51371"/>
    </source>
</evidence>
<dbReference type="STRING" id="51028.A0A0N4VM21"/>
<dbReference type="PANTHER" id="PTHR13780">
    <property type="entry name" value="AMP-ACTIVATED PROTEIN KINASE, GAMMA REGULATORY SUBUNIT"/>
    <property type="match status" value="1"/>
</dbReference>
<dbReference type="GO" id="GO:0019887">
    <property type="term" value="F:protein kinase regulator activity"/>
    <property type="evidence" value="ECO:0007669"/>
    <property type="project" value="TreeGrafter"/>
</dbReference>
<dbReference type="EMBL" id="UXUI01011725">
    <property type="protein sequence ID" value="VDD96466.1"/>
    <property type="molecule type" value="Genomic_DNA"/>
</dbReference>
<dbReference type="CDD" id="cd02205">
    <property type="entry name" value="CBS_pair_SF"/>
    <property type="match status" value="1"/>
</dbReference>
<dbReference type="GO" id="GO:0016208">
    <property type="term" value="F:AMP binding"/>
    <property type="evidence" value="ECO:0007669"/>
    <property type="project" value="TreeGrafter"/>
</dbReference>
<dbReference type="InterPro" id="IPR000644">
    <property type="entry name" value="CBS_dom"/>
</dbReference>
<comment type="similarity">
    <text evidence="1">Belongs to the 5'-AMP-activated protein kinase gamma subunit family.</text>
</comment>
<dbReference type="AlphaFoldDB" id="A0A0N4VM21"/>
<dbReference type="GO" id="GO:0019901">
    <property type="term" value="F:protein kinase binding"/>
    <property type="evidence" value="ECO:0007669"/>
    <property type="project" value="TreeGrafter"/>
</dbReference>
<reference evidence="7 8" key="2">
    <citation type="submission" date="2018-10" db="EMBL/GenBank/DDBJ databases">
        <authorList>
            <consortium name="Pathogen Informatics"/>
        </authorList>
    </citation>
    <scope>NUCLEOTIDE SEQUENCE [LARGE SCALE GENOMIC DNA]</scope>
</reference>
<dbReference type="Gene3D" id="3.10.580.10">
    <property type="entry name" value="CBS-domain"/>
    <property type="match status" value="2"/>
</dbReference>
<dbReference type="InterPro" id="IPR046342">
    <property type="entry name" value="CBS_dom_sf"/>
</dbReference>
<evidence type="ECO:0000256" key="4">
    <source>
        <dbReference type="ARBA" id="ARBA00025878"/>
    </source>
</evidence>
<comment type="subunit">
    <text evidence="4">AMPK is a heterotrimer of an alpha catalytic subunit (PRKAA1 or PRKAA2), a beta (PRKAB1 or PRKAB2) and a gamma non-catalytic subunits (PRKAG1, PRKAG2 or PRKAG3). Interacts with FNIP1 and FNIP2.</text>
</comment>
<gene>
    <name evidence="7" type="ORF">EVEC_LOCUS11217</name>
</gene>
<evidence type="ECO:0000256" key="5">
    <source>
        <dbReference type="PROSITE-ProRule" id="PRU00703"/>
    </source>
</evidence>
<evidence type="ECO:0000256" key="2">
    <source>
        <dbReference type="ARBA" id="ARBA00022737"/>
    </source>
</evidence>
<dbReference type="Proteomes" id="UP000274131">
    <property type="component" value="Unassembled WGS sequence"/>
</dbReference>
<sequence>MQNILCYDLAPSHGAVVLIDSELSVMIIIAEMKNQKHIHNLHQASNNAALVVSPSANEILGILTTTDCLRAIVVAVKEDSLVGHRSVREFLKKYNGRKRLVTAPVHLSVWDAARLFCLNHVHRIPILQVDEFSRETDVLYLLSLRTVFSETVLNLVESNGRNSGKHTLAPHVKNRTLEEARIGTWEKVITVSNKAYCGKVIDLLLESKLSCVGVVDEEGRLAGSISKGDVMRLLSIHEHNYLDILTLPVKEVYSAPPTAQVHNTIYEAIKILMESDQQCLFVVDMVTEIPVAAIAFIDIMDYILNSSEIHHKMSVG</sequence>
<accession>A0A0N4VM21</accession>